<dbReference type="InterPro" id="IPR006597">
    <property type="entry name" value="Sel1-like"/>
</dbReference>
<comment type="similarity">
    <text evidence="1">Belongs to the sel-1 family.</text>
</comment>
<dbReference type="AlphaFoldDB" id="C1N932"/>
<dbReference type="RefSeq" id="XP_003064384.1">
    <property type="nucleotide sequence ID" value="XM_003064338.1"/>
</dbReference>
<organism evidence="3">
    <name type="scientific">Micromonas pusilla (strain CCMP1545)</name>
    <name type="common">Picoplanktonic green alga</name>
    <dbReference type="NCBI Taxonomy" id="564608"/>
    <lineage>
        <taxon>Eukaryota</taxon>
        <taxon>Viridiplantae</taxon>
        <taxon>Chlorophyta</taxon>
        <taxon>Mamiellophyceae</taxon>
        <taxon>Mamiellales</taxon>
        <taxon>Mamiellaceae</taxon>
        <taxon>Micromonas</taxon>
    </lineage>
</organism>
<protein>
    <submittedName>
        <fullName evidence="2">Predicted protein</fullName>
    </submittedName>
</protein>
<dbReference type="KEGG" id="mpp:MICPUCDRAFT_23467"/>
<evidence type="ECO:0000313" key="3">
    <source>
        <dbReference type="Proteomes" id="UP000001876"/>
    </source>
</evidence>
<dbReference type="PANTHER" id="PTHR11102">
    <property type="entry name" value="SEL-1-LIKE PROTEIN"/>
    <property type="match status" value="1"/>
</dbReference>
<dbReference type="STRING" id="564608.C1N932"/>
<gene>
    <name evidence="2" type="ORF">MICPUCDRAFT_23467</name>
</gene>
<evidence type="ECO:0000256" key="1">
    <source>
        <dbReference type="ARBA" id="ARBA00038101"/>
    </source>
</evidence>
<evidence type="ECO:0000313" key="2">
    <source>
        <dbReference type="EMBL" id="EEH51289.1"/>
    </source>
</evidence>
<keyword evidence="3" id="KW-1185">Reference proteome</keyword>
<dbReference type="GeneID" id="9689988"/>
<dbReference type="EMBL" id="GG663751">
    <property type="protein sequence ID" value="EEH51289.1"/>
    <property type="molecule type" value="Genomic_DNA"/>
</dbReference>
<proteinExistence type="inferred from homology"/>
<dbReference type="InterPro" id="IPR011990">
    <property type="entry name" value="TPR-like_helical_dom_sf"/>
</dbReference>
<dbReference type="Proteomes" id="UP000001876">
    <property type="component" value="Unassembled WGS sequence"/>
</dbReference>
<dbReference type="OrthoDB" id="272077at2759"/>
<dbReference type="PANTHER" id="PTHR11102:SF160">
    <property type="entry name" value="ERAD-ASSOCIATED E3 UBIQUITIN-PROTEIN LIGASE COMPONENT HRD3"/>
    <property type="match status" value="1"/>
</dbReference>
<dbReference type="Pfam" id="PF08238">
    <property type="entry name" value="Sel1"/>
    <property type="match status" value="4"/>
</dbReference>
<dbReference type="SMART" id="SM00671">
    <property type="entry name" value="SEL1"/>
    <property type="match status" value="3"/>
</dbReference>
<dbReference type="Gene3D" id="1.25.40.10">
    <property type="entry name" value="Tetratricopeptide repeat domain"/>
    <property type="match status" value="1"/>
</dbReference>
<reference evidence="2 3" key="1">
    <citation type="journal article" date="2009" name="Science">
        <title>Green evolution and dynamic adaptations revealed by genomes of the marine picoeukaryotes Micromonas.</title>
        <authorList>
            <person name="Worden A.Z."/>
            <person name="Lee J.H."/>
            <person name="Mock T."/>
            <person name="Rouze P."/>
            <person name="Simmons M.P."/>
            <person name="Aerts A.L."/>
            <person name="Allen A.E."/>
            <person name="Cuvelier M.L."/>
            <person name="Derelle E."/>
            <person name="Everett M.V."/>
            <person name="Foulon E."/>
            <person name="Grimwood J."/>
            <person name="Gundlach H."/>
            <person name="Henrissat B."/>
            <person name="Napoli C."/>
            <person name="McDonald S.M."/>
            <person name="Parker M.S."/>
            <person name="Rombauts S."/>
            <person name="Salamov A."/>
            <person name="Von Dassow P."/>
            <person name="Badger J.H."/>
            <person name="Coutinho P.M."/>
            <person name="Demir E."/>
            <person name="Dubchak I."/>
            <person name="Gentemann C."/>
            <person name="Eikrem W."/>
            <person name="Gready J.E."/>
            <person name="John U."/>
            <person name="Lanier W."/>
            <person name="Lindquist E.A."/>
            <person name="Lucas S."/>
            <person name="Mayer K.F."/>
            <person name="Moreau H."/>
            <person name="Not F."/>
            <person name="Otillar R."/>
            <person name="Panaud O."/>
            <person name="Pangilinan J."/>
            <person name="Paulsen I."/>
            <person name="Piegu B."/>
            <person name="Poliakov A."/>
            <person name="Robbens S."/>
            <person name="Schmutz J."/>
            <person name="Toulza E."/>
            <person name="Wyss T."/>
            <person name="Zelensky A."/>
            <person name="Zhou K."/>
            <person name="Armbrust E.V."/>
            <person name="Bhattacharya D."/>
            <person name="Goodenough U.W."/>
            <person name="Van de Peer Y."/>
            <person name="Grigoriev I.V."/>
        </authorList>
    </citation>
    <scope>NUCLEOTIDE SEQUENCE [LARGE SCALE GENOMIC DNA]</scope>
    <source>
        <strain evidence="2 3">CCMP1545</strain>
    </source>
</reference>
<dbReference type="InterPro" id="IPR050767">
    <property type="entry name" value="Sel1_AlgK"/>
</dbReference>
<sequence length="134" mass="15001">ALEWFMKAARQGEKCSKYNIGMYYRNGHGVERNIDTALKWFTKSAKKGFATAQNQAGVILYGKGRHEEAVKWYKKAAAQGEMYGQHNLGACYEKGKGMKKDIPEALKLYGKAAEQGYTEAAKNIIRLGKAMQVD</sequence>
<feature type="non-terminal residue" evidence="2">
    <location>
        <position position="1"/>
    </location>
</feature>
<dbReference type="SUPFAM" id="SSF81901">
    <property type="entry name" value="HCP-like"/>
    <property type="match status" value="1"/>
</dbReference>
<dbReference type="eggNOG" id="KOG1550">
    <property type="taxonomic scope" value="Eukaryota"/>
</dbReference>
<accession>C1N932</accession>
<name>C1N932_MICPC</name>